<evidence type="ECO:0000313" key="2">
    <source>
        <dbReference type="Proteomes" id="UP000190105"/>
    </source>
</evidence>
<evidence type="ECO:0000313" key="1">
    <source>
        <dbReference type="EMBL" id="SKA94421.1"/>
    </source>
</evidence>
<reference evidence="2" key="1">
    <citation type="submission" date="2017-02" db="EMBL/GenBank/DDBJ databases">
        <authorList>
            <person name="Varghese N."/>
            <person name="Submissions S."/>
        </authorList>
    </citation>
    <scope>NUCLEOTIDE SEQUENCE [LARGE SCALE GENOMIC DNA]</scope>
    <source>
        <strain evidence="2">USBA 833</strain>
    </source>
</reference>
<dbReference type="EMBL" id="FUYH01000016">
    <property type="protein sequence ID" value="SKA94421.1"/>
    <property type="molecule type" value="Genomic_DNA"/>
</dbReference>
<name>A0A1T4XZD2_9CLOT</name>
<gene>
    <name evidence="1" type="ORF">SAMN05443428_1163</name>
</gene>
<keyword evidence="2" id="KW-1185">Reference proteome</keyword>
<organism evidence="1 2">
    <name type="scientific">Caloramator quimbayensis</name>
    <dbReference type="NCBI Taxonomy" id="1147123"/>
    <lineage>
        <taxon>Bacteria</taxon>
        <taxon>Bacillati</taxon>
        <taxon>Bacillota</taxon>
        <taxon>Clostridia</taxon>
        <taxon>Eubacteriales</taxon>
        <taxon>Clostridiaceae</taxon>
        <taxon>Caloramator</taxon>
    </lineage>
</organism>
<dbReference type="AlphaFoldDB" id="A0A1T4XZD2"/>
<dbReference type="Proteomes" id="UP000190105">
    <property type="component" value="Unassembled WGS sequence"/>
</dbReference>
<protein>
    <submittedName>
        <fullName evidence="1">Uncharacterized protein</fullName>
    </submittedName>
</protein>
<accession>A0A1T4XZD2</accession>
<proteinExistence type="predicted"/>
<sequence>MEVLKIVDWRGEGNVHSFPPCYYVYNYTIKCIIINIYNGDFSLSKTFANIVLSRVTQS</sequence>